<feature type="region of interest" description="Disordered" evidence="11">
    <location>
        <begin position="554"/>
        <end position="578"/>
    </location>
</feature>
<dbReference type="Pfam" id="PF06580">
    <property type="entry name" value="His_kinase"/>
    <property type="match status" value="1"/>
</dbReference>
<evidence type="ECO:0000256" key="2">
    <source>
        <dbReference type="ARBA" id="ARBA00004651"/>
    </source>
</evidence>
<dbReference type="InterPro" id="IPR036890">
    <property type="entry name" value="HATPase_C_sf"/>
</dbReference>
<dbReference type="SUPFAM" id="SSF55874">
    <property type="entry name" value="ATPase domain of HSP90 chaperone/DNA topoisomerase II/histidine kinase"/>
    <property type="match status" value="1"/>
</dbReference>
<evidence type="ECO:0000313" key="14">
    <source>
        <dbReference type="EMBL" id="WCT54396.1"/>
    </source>
</evidence>
<evidence type="ECO:0000256" key="4">
    <source>
        <dbReference type="ARBA" id="ARBA00022475"/>
    </source>
</evidence>
<evidence type="ECO:0000256" key="10">
    <source>
        <dbReference type="SAM" id="Coils"/>
    </source>
</evidence>
<dbReference type="GO" id="GO:0005886">
    <property type="term" value="C:plasma membrane"/>
    <property type="evidence" value="ECO:0007669"/>
    <property type="project" value="UniProtKB-SubCell"/>
</dbReference>
<dbReference type="Pfam" id="PF02518">
    <property type="entry name" value="HATPase_c"/>
    <property type="match status" value="1"/>
</dbReference>
<organism evidence="14 15">
    <name type="scientific">Paenibacillus kyungheensis</name>
    <dbReference type="NCBI Taxonomy" id="1452732"/>
    <lineage>
        <taxon>Bacteria</taxon>
        <taxon>Bacillati</taxon>
        <taxon>Bacillota</taxon>
        <taxon>Bacilli</taxon>
        <taxon>Bacillales</taxon>
        <taxon>Paenibacillaceae</taxon>
        <taxon>Paenibacillus</taxon>
    </lineage>
</organism>
<comment type="catalytic activity">
    <reaction evidence="1">
        <text>ATP + protein L-histidine = ADP + protein N-phospho-L-histidine.</text>
        <dbReference type="EC" id="2.7.13.3"/>
    </reaction>
</comment>
<evidence type="ECO:0000256" key="8">
    <source>
        <dbReference type="ARBA" id="ARBA00023012"/>
    </source>
</evidence>
<keyword evidence="6" id="KW-0808">Transferase</keyword>
<dbReference type="AlphaFoldDB" id="A0AAX3LYI6"/>
<evidence type="ECO:0000256" key="9">
    <source>
        <dbReference type="ARBA" id="ARBA00023136"/>
    </source>
</evidence>
<dbReference type="Proteomes" id="UP001220509">
    <property type="component" value="Chromosome"/>
</dbReference>
<dbReference type="PRINTS" id="PR00344">
    <property type="entry name" value="BCTRLSENSOR"/>
</dbReference>
<evidence type="ECO:0000256" key="12">
    <source>
        <dbReference type="SAM" id="Phobius"/>
    </source>
</evidence>
<comment type="subcellular location">
    <subcellularLocation>
        <location evidence="2">Cell membrane</location>
        <topology evidence="2">Multi-pass membrane protein</topology>
    </subcellularLocation>
</comment>
<dbReference type="PANTHER" id="PTHR34220">
    <property type="entry name" value="SENSOR HISTIDINE KINASE YPDA"/>
    <property type="match status" value="1"/>
</dbReference>
<evidence type="ECO:0000256" key="11">
    <source>
        <dbReference type="SAM" id="MobiDB-lite"/>
    </source>
</evidence>
<evidence type="ECO:0000313" key="15">
    <source>
        <dbReference type="Proteomes" id="UP001220509"/>
    </source>
</evidence>
<feature type="coiled-coil region" evidence="10">
    <location>
        <begin position="345"/>
        <end position="379"/>
    </location>
</feature>
<keyword evidence="4" id="KW-1003">Cell membrane</keyword>
<feature type="transmembrane region" description="Helical" evidence="12">
    <location>
        <begin position="287"/>
        <end position="305"/>
    </location>
</feature>
<reference evidence="14 15" key="1">
    <citation type="submission" date="2023-02" db="EMBL/GenBank/DDBJ databases">
        <title>Genome sequence of Paenibacillus kyungheensis KACC 18744.</title>
        <authorList>
            <person name="Kim S."/>
            <person name="Heo J."/>
            <person name="Kwon S.-W."/>
        </authorList>
    </citation>
    <scope>NUCLEOTIDE SEQUENCE [LARGE SCALE GENOMIC DNA]</scope>
    <source>
        <strain evidence="14 15">KACC 18744</strain>
    </source>
</reference>
<evidence type="ECO:0000259" key="13">
    <source>
        <dbReference type="PROSITE" id="PS50885"/>
    </source>
</evidence>
<dbReference type="CDD" id="cd06225">
    <property type="entry name" value="HAMP"/>
    <property type="match status" value="1"/>
</dbReference>
<dbReference type="EMBL" id="CP117416">
    <property type="protein sequence ID" value="WCT54396.1"/>
    <property type="molecule type" value="Genomic_DNA"/>
</dbReference>
<evidence type="ECO:0000256" key="7">
    <source>
        <dbReference type="ARBA" id="ARBA00022777"/>
    </source>
</evidence>
<dbReference type="PROSITE" id="PS50885">
    <property type="entry name" value="HAMP"/>
    <property type="match status" value="1"/>
</dbReference>
<dbReference type="SUPFAM" id="SSF158472">
    <property type="entry name" value="HAMP domain-like"/>
    <property type="match status" value="1"/>
</dbReference>
<dbReference type="GO" id="GO:0000155">
    <property type="term" value="F:phosphorelay sensor kinase activity"/>
    <property type="evidence" value="ECO:0007669"/>
    <property type="project" value="InterPro"/>
</dbReference>
<keyword evidence="12" id="KW-0812">Transmembrane</keyword>
<keyword evidence="9 12" id="KW-0472">Membrane</keyword>
<keyword evidence="10" id="KW-0175">Coiled coil</keyword>
<dbReference type="InterPro" id="IPR003594">
    <property type="entry name" value="HATPase_dom"/>
</dbReference>
<evidence type="ECO:0000256" key="6">
    <source>
        <dbReference type="ARBA" id="ARBA00022679"/>
    </source>
</evidence>
<evidence type="ECO:0000256" key="1">
    <source>
        <dbReference type="ARBA" id="ARBA00000085"/>
    </source>
</evidence>
<keyword evidence="15" id="KW-1185">Reference proteome</keyword>
<dbReference type="EC" id="2.7.13.3" evidence="3"/>
<keyword evidence="8" id="KW-0902">Two-component regulatory system</keyword>
<protein>
    <recommendedName>
        <fullName evidence="3">histidine kinase</fullName>
        <ecNumber evidence="3">2.7.13.3</ecNumber>
    </recommendedName>
</protein>
<dbReference type="Gene3D" id="6.10.340.10">
    <property type="match status" value="1"/>
</dbReference>
<feature type="compositionally biased region" description="Polar residues" evidence="11">
    <location>
        <begin position="555"/>
        <end position="578"/>
    </location>
</feature>
<keyword evidence="5" id="KW-0597">Phosphoprotein</keyword>
<keyword evidence="7 14" id="KW-0418">Kinase</keyword>
<evidence type="ECO:0000256" key="5">
    <source>
        <dbReference type="ARBA" id="ARBA00022553"/>
    </source>
</evidence>
<accession>A0AAX3LYI6</accession>
<evidence type="ECO:0000256" key="3">
    <source>
        <dbReference type="ARBA" id="ARBA00012438"/>
    </source>
</evidence>
<dbReference type="InterPro" id="IPR010559">
    <property type="entry name" value="Sig_transdc_His_kin_internal"/>
</dbReference>
<dbReference type="PANTHER" id="PTHR34220:SF7">
    <property type="entry name" value="SENSOR HISTIDINE KINASE YPDA"/>
    <property type="match status" value="1"/>
</dbReference>
<dbReference type="InterPro" id="IPR004358">
    <property type="entry name" value="Sig_transdc_His_kin-like_C"/>
</dbReference>
<dbReference type="InterPro" id="IPR003660">
    <property type="entry name" value="HAMP_dom"/>
</dbReference>
<dbReference type="Gene3D" id="3.30.565.10">
    <property type="entry name" value="Histidine kinase-like ATPase, C-terminal domain"/>
    <property type="match status" value="1"/>
</dbReference>
<gene>
    <name evidence="14" type="ORF">PQ456_14430</name>
</gene>
<dbReference type="InterPro" id="IPR050640">
    <property type="entry name" value="Bact_2-comp_sensor_kinase"/>
</dbReference>
<dbReference type="RefSeq" id="WP_273612920.1">
    <property type="nucleotide sequence ID" value="NZ_CP117416.1"/>
</dbReference>
<feature type="domain" description="HAMP" evidence="13">
    <location>
        <begin position="305"/>
        <end position="357"/>
    </location>
</feature>
<keyword evidence="12" id="KW-1133">Transmembrane helix</keyword>
<dbReference type="KEGG" id="pka:PQ456_14430"/>
<proteinExistence type="predicted"/>
<sequence length="624" mass="70076">MKAWRRIWHTSLRGKLIASVACCLLLTIGAGTMLSSWLTKDMMKETVLQNAGNSLDAANLYLTDQINRLIYISNYLYLDQELNLALKYRRSGIYVGQTEASDVTKKLDNLSYAGEQVYISVWTGNGKMVYSNFQSDQYQLDKLDIHQLTNSGSFVTGGKLNFLLHPSYLQSKEEPPTYMLSVARSLRLLSGKVYGYVIVSMNEEQLKAVLNKYNSTIQMMIVGADNKIISHPNNAWIGSDFTQLYQQREGILELERDMSVAGWRLEGLVPYGVAAEKINRIYQVTNFVQMAVLIVFLILLVLGIARLTRPIVKLTGVVRKIDNDNLSIRSGIRGEDEAGVLGQSLDAMLDRVEEMIIQIECEQSERRKAELEMLQAQINPHFLFNILGAIRMDLLLKGSEEAAVLLGSLSSLLRMTVNRGNECIPLQEEIETVQHYIRLVDFQREVKVHVEMELATDTVGIYVPRFIVQPLVENAYHHGLSKYGGILWIQSWLKDNVLWISIRDSGEGMNEERLQAVQQVIDQIQKPNIEYAQHPLSLSASTHTDLSKRDVATADTDNTSEQASSDHSSAEYKSSSPSVPAISGIGLTNVIRRLQMIYGSAVQVHIESHPGEGTEIKIGLPHKQ</sequence>
<dbReference type="Pfam" id="PF00672">
    <property type="entry name" value="HAMP"/>
    <property type="match status" value="1"/>
</dbReference>
<dbReference type="SMART" id="SM00304">
    <property type="entry name" value="HAMP"/>
    <property type="match status" value="1"/>
</dbReference>
<name>A0AAX3LYI6_9BACL</name>